<keyword evidence="3" id="KW-0378">Hydrolase</keyword>
<organism evidence="7 8">
    <name type="scientific">Linum trigynum</name>
    <dbReference type="NCBI Taxonomy" id="586398"/>
    <lineage>
        <taxon>Eukaryota</taxon>
        <taxon>Viridiplantae</taxon>
        <taxon>Streptophyta</taxon>
        <taxon>Embryophyta</taxon>
        <taxon>Tracheophyta</taxon>
        <taxon>Spermatophyta</taxon>
        <taxon>Magnoliopsida</taxon>
        <taxon>eudicotyledons</taxon>
        <taxon>Gunneridae</taxon>
        <taxon>Pentapetalae</taxon>
        <taxon>rosids</taxon>
        <taxon>fabids</taxon>
        <taxon>Malpighiales</taxon>
        <taxon>Linaceae</taxon>
        <taxon>Linum</taxon>
    </lineage>
</organism>
<keyword evidence="2 6" id="KW-0732">Signal</keyword>
<dbReference type="InterPro" id="IPR017853">
    <property type="entry name" value="GH"/>
</dbReference>
<protein>
    <recommendedName>
        <fullName evidence="9">Beta-glucosidase 11</fullName>
    </recommendedName>
</protein>
<evidence type="ECO:0000313" key="7">
    <source>
        <dbReference type="EMBL" id="CAL1362453.1"/>
    </source>
</evidence>
<evidence type="ECO:0000256" key="6">
    <source>
        <dbReference type="SAM" id="SignalP"/>
    </source>
</evidence>
<dbReference type="FunFam" id="3.20.20.80:FF:000069">
    <property type="entry name" value="Beta-glucosidase 1"/>
    <property type="match status" value="1"/>
</dbReference>
<feature type="chain" id="PRO_5043942997" description="Beta-glucosidase 11" evidence="6">
    <location>
        <begin position="23"/>
        <end position="531"/>
    </location>
</feature>
<dbReference type="EMBL" id="OZ034814">
    <property type="protein sequence ID" value="CAL1362453.1"/>
    <property type="molecule type" value="Genomic_DNA"/>
</dbReference>
<keyword evidence="8" id="KW-1185">Reference proteome</keyword>
<dbReference type="PROSITE" id="PS00653">
    <property type="entry name" value="GLYCOSYL_HYDROL_F1_2"/>
    <property type="match status" value="1"/>
</dbReference>
<accession>A0AAV2D033</accession>
<dbReference type="PANTHER" id="PTHR10353:SF29">
    <property type="entry name" value="BETA-GLUCOSIDASE 11"/>
    <property type="match status" value="1"/>
</dbReference>
<dbReference type="InterPro" id="IPR033132">
    <property type="entry name" value="GH_1_N_CS"/>
</dbReference>
<dbReference type="Proteomes" id="UP001497516">
    <property type="component" value="Chromosome 10"/>
</dbReference>
<dbReference type="AlphaFoldDB" id="A0AAV2D033"/>
<dbReference type="PRINTS" id="PR00131">
    <property type="entry name" value="GLHYDRLASE1"/>
</dbReference>
<keyword evidence="4" id="KW-0325">Glycoprotein</keyword>
<dbReference type="GO" id="GO:0005975">
    <property type="term" value="P:carbohydrate metabolic process"/>
    <property type="evidence" value="ECO:0007669"/>
    <property type="project" value="InterPro"/>
</dbReference>
<evidence type="ECO:0008006" key="9">
    <source>
        <dbReference type="Google" id="ProtNLM"/>
    </source>
</evidence>
<dbReference type="Gene3D" id="3.20.20.80">
    <property type="entry name" value="Glycosidases"/>
    <property type="match status" value="1"/>
</dbReference>
<feature type="signal peptide" evidence="6">
    <location>
        <begin position="1"/>
        <end position="22"/>
    </location>
</feature>
<dbReference type="Pfam" id="PF00232">
    <property type="entry name" value="Glyco_hydro_1"/>
    <property type="match status" value="1"/>
</dbReference>
<sequence>MASGGWVWVLCLMVFLLSSAAAAGVSLGAEEEYSRGDFPEGFIFGAGTSAYQVEGAADQDGRSPSVWDTFVQEGYAGGATGDVAVDQYHKYKDDVLLMAGIGLDSYRFSISWSRLIPGGRGAVNPKGVQYYNNLINELISHGIQPQVSLYNYDHPQVLEDEYGGWLSRRMVGDFRDYAEVCFREFGDRVGHWTTVNEPNILASGSYGQGLGPPHRCSPPFGVTTCAQGNSTTEPYLVLHHILLAHGSTVKLYREKYQRKQGGLIGLTLFALGVVPYTNSAEDVAAAKRAKDFFIGWAANPLVFGDYPEVMKRNVGSRLPRFTIEESKLVKGAFDFLGVIHYMEIPMKDNRESLNSELRDFYADVGAQMMVSLDSYTHGFPVKPGALREVLEDFKTLYDNPPLYVHENGQVERRNGSLKDTGRVEYLHRYIGAVLDAIRNGCNVRGYFVWSLMDVLELLGGFQTGYGLYYVDLDDPNLTRYPKLSAHWFSRFLNGTSVGPDYSNVIAEFELAAANLSHLITHVRRRRQHSSH</sequence>
<name>A0AAV2D033_9ROSI</name>
<evidence type="ECO:0000256" key="5">
    <source>
        <dbReference type="RuleBase" id="RU003690"/>
    </source>
</evidence>
<evidence type="ECO:0000256" key="1">
    <source>
        <dbReference type="ARBA" id="ARBA00010838"/>
    </source>
</evidence>
<evidence type="ECO:0000256" key="2">
    <source>
        <dbReference type="ARBA" id="ARBA00022729"/>
    </source>
</evidence>
<reference evidence="7 8" key="1">
    <citation type="submission" date="2024-04" db="EMBL/GenBank/DDBJ databases">
        <authorList>
            <person name="Fracassetti M."/>
        </authorList>
    </citation>
    <scope>NUCLEOTIDE SEQUENCE [LARGE SCALE GENOMIC DNA]</scope>
</reference>
<gene>
    <name evidence="7" type="ORF">LTRI10_LOCUS9465</name>
</gene>
<dbReference type="SUPFAM" id="SSF51445">
    <property type="entry name" value="(Trans)glycosidases"/>
    <property type="match status" value="1"/>
</dbReference>
<evidence type="ECO:0000256" key="4">
    <source>
        <dbReference type="ARBA" id="ARBA00023180"/>
    </source>
</evidence>
<dbReference type="InterPro" id="IPR001360">
    <property type="entry name" value="Glyco_hydro_1"/>
</dbReference>
<comment type="similarity">
    <text evidence="1 5">Belongs to the glycosyl hydrolase 1 family.</text>
</comment>
<proteinExistence type="inferred from homology"/>
<dbReference type="GO" id="GO:0008422">
    <property type="term" value="F:beta-glucosidase activity"/>
    <property type="evidence" value="ECO:0007669"/>
    <property type="project" value="TreeGrafter"/>
</dbReference>
<evidence type="ECO:0000313" key="8">
    <source>
        <dbReference type="Proteomes" id="UP001497516"/>
    </source>
</evidence>
<dbReference type="PANTHER" id="PTHR10353">
    <property type="entry name" value="GLYCOSYL HYDROLASE"/>
    <property type="match status" value="1"/>
</dbReference>
<evidence type="ECO:0000256" key="3">
    <source>
        <dbReference type="ARBA" id="ARBA00022801"/>
    </source>
</evidence>